<dbReference type="RefSeq" id="WP_185164802.1">
    <property type="nucleotide sequence ID" value="NZ_JACKWY010000007.1"/>
</dbReference>
<dbReference type="InterPro" id="IPR051699">
    <property type="entry name" value="Rpn/YhgA-like_nuclease"/>
</dbReference>
<dbReference type="AlphaFoldDB" id="A0A7X0SDD5"/>
<reference evidence="2 3" key="1">
    <citation type="submission" date="2020-08" db="EMBL/GenBank/DDBJ databases">
        <title>Clostridia isolated from Swiss meat.</title>
        <authorList>
            <person name="Wambui J."/>
            <person name="Stevens M.J.A."/>
            <person name="Stephan R."/>
        </authorList>
    </citation>
    <scope>NUCLEOTIDE SEQUENCE [LARGE SCALE GENOMIC DNA]</scope>
    <source>
        <strain evidence="2 3">CM001</strain>
    </source>
</reference>
<dbReference type="InterPro" id="IPR006842">
    <property type="entry name" value="Transposase_31"/>
</dbReference>
<evidence type="ECO:0000313" key="2">
    <source>
        <dbReference type="EMBL" id="MBB6715580.1"/>
    </source>
</evidence>
<dbReference type="Proteomes" id="UP000585258">
    <property type="component" value="Unassembled WGS sequence"/>
</dbReference>
<proteinExistence type="predicted"/>
<name>A0A7X0SDD5_9CLOT</name>
<dbReference type="GO" id="GO:0006310">
    <property type="term" value="P:DNA recombination"/>
    <property type="evidence" value="ECO:0007669"/>
    <property type="project" value="TreeGrafter"/>
</dbReference>
<feature type="domain" description="Transposase (putative) YhgA-like" evidence="1">
    <location>
        <begin position="8"/>
        <end position="215"/>
    </location>
</feature>
<organism evidence="2 3">
    <name type="scientific">Clostridium gasigenes</name>
    <dbReference type="NCBI Taxonomy" id="94869"/>
    <lineage>
        <taxon>Bacteria</taxon>
        <taxon>Bacillati</taxon>
        <taxon>Bacillota</taxon>
        <taxon>Clostridia</taxon>
        <taxon>Eubacteriales</taxon>
        <taxon>Clostridiaceae</taxon>
        <taxon>Clostridium</taxon>
    </lineage>
</organism>
<protein>
    <submittedName>
        <fullName evidence="2">Rpn family recombination-promoting nuclease/putative transposase</fullName>
    </submittedName>
</protein>
<accession>A0A7X0SDD5</accession>
<dbReference type="EMBL" id="JACKWY010000007">
    <property type="protein sequence ID" value="MBB6715580.1"/>
    <property type="molecule type" value="Genomic_DNA"/>
</dbReference>
<dbReference type="Pfam" id="PF04754">
    <property type="entry name" value="Transposase_31"/>
    <property type="match status" value="1"/>
</dbReference>
<dbReference type="GO" id="GO:1990238">
    <property type="term" value="F:double-stranded DNA endonuclease activity"/>
    <property type="evidence" value="ECO:0007669"/>
    <property type="project" value="TreeGrafter"/>
</dbReference>
<evidence type="ECO:0000259" key="1">
    <source>
        <dbReference type="Pfam" id="PF04754"/>
    </source>
</evidence>
<comment type="caution">
    <text evidence="2">The sequence shown here is derived from an EMBL/GenBank/DDBJ whole genome shotgun (WGS) entry which is preliminary data.</text>
</comment>
<dbReference type="PANTHER" id="PTHR34611:SF2">
    <property type="entry name" value="INACTIVE RECOMBINATION-PROMOTING NUCLEASE-LIKE PROTEIN RPNE-RELATED"/>
    <property type="match status" value="1"/>
</dbReference>
<gene>
    <name evidence="2" type="ORF">H7E68_12780</name>
</gene>
<dbReference type="PANTHER" id="PTHR34611">
    <property type="match status" value="1"/>
</dbReference>
<sequence>MKKDINNIHDKGYKDLYSNQEVFTNLVKDTLNYSWANEIKPSDLILVDKSYIQPNYHDKESDIVYRAKVGDEEVIFFVLLEFQSTIDYSMPIRLFFYISEILRREIDPEEIKSKSKNIKIPAVVLIVLYNGQKHWDAEISFRNMVNKEELFSNSIIDFTYNIVDVNNYSRDTLLNLKSITGAIFLLDQKINEEEFLERIKLIALTFDKMSESERNILLHWITQTTEEPIAKSSKEILLADKREVVNVVANNSNIIKEMEEKAELRGEAKSLISLLNIKFLEFPKEYEEKIMRLNEEKIGEITRNIFNINSLSDVDKFF</sequence>
<evidence type="ECO:0000313" key="3">
    <source>
        <dbReference type="Proteomes" id="UP000585258"/>
    </source>
</evidence>